<dbReference type="PANTHER" id="PTHR30046:SF0">
    <property type="entry name" value="FLAGELLAR M-RING PROTEIN"/>
    <property type="match status" value="1"/>
</dbReference>
<keyword evidence="8 9" id="KW-0975">Bacterial flagellum</keyword>
<evidence type="ECO:0000256" key="7">
    <source>
        <dbReference type="ARBA" id="ARBA00023136"/>
    </source>
</evidence>
<keyword evidence="15" id="KW-0969">Cilium</keyword>
<dbReference type="RefSeq" id="WP_245741757.1">
    <property type="nucleotide sequence ID" value="NZ_FOQE01000001.1"/>
</dbReference>
<feature type="compositionally biased region" description="Polar residues" evidence="11">
    <location>
        <begin position="265"/>
        <end position="284"/>
    </location>
</feature>
<evidence type="ECO:0000259" key="14">
    <source>
        <dbReference type="Pfam" id="PF08345"/>
    </source>
</evidence>
<organism evidence="15 16">
    <name type="scientific">Pisciglobus halotolerans</name>
    <dbReference type="NCBI Taxonomy" id="745365"/>
    <lineage>
        <taxon>Bacteria</taxon>
        <taxon>Bacillati</taxon>
        <taxon>Bacillota</taxon>
        <taxon>Bacilli</taxon>
        <taxon>Lactobacillales</taxon>
        <taxon>Carnobacteriaceae</taxon>
    </lineage>
</organism>
<dbReference type="GO" id="GO:0071973">
    <property type="term" value="P:bacterial-type flagellum-dependent cell motility"/>
    <property type="evidence" value="ECO:0007669"/>
    <property type="project" value="InterPro"/>
</dbReference>
<keyword evidence="16" id="KW-1185">Reference proteome</keyword>
<dbReference type="NCBIfam" id="TIGR00206">
    <property type="entry name" value="fliF"/>
    <property type="match status" value="1"/>
</dbReference>
<evidence type="ECO:0000256" key="9">
    <source>
        <dbReference type="PIRNR" id="PIRNR004862"/>
    </source>
</evidence>
<dbReference type="EMBL" id="FOQE01000001">
    <property type="protein sequence ID" value="SFH51505.1"/>
    <property type="molecule type" value="Genomic_DNA"/>
</dbReference>
<evidence type="ECO:0000256" key="6">
    <source>
        <dbReference type="ARBA" id="ARBA00022989"/>
    </source>
</evidence>
<dbReference type="PANTHER" id="PTHR30046">
    <property type="entry name" value="FLAGELLAR M-RING PROTEIN"/>
    <property type="match status" value="1"/>
</dbReference>
<reference evidence="15 16" key="1">
    <citation type="submission" date="2016-10" db="EMBL/GenBank/DDBJ databases">
        <authorList>
            <person name="de Groot N.N."/>
        </authorList>
    </citation>
    <scope>NUCLEOTIDE SEQUENCE [LARGE SCALE GENOMIC DNA]</scope>
    <source>
        <strain evidence="15 16">DSM 27630</strain>
    </source>
</reference>
<keyword evidence="15" id="KW-0966">Cell projection</keyword>
<accession>A0A1I3ANA9</accession>
<keyword evidence="10" id="KW-0175">Coiled coil</keyword>
<dbReference type="PRINTS" id="PR01009">
    <property type="entry name" value="FLGMRINGFLIF"/>
</dbReference>
<dbReference type="AlphaFoldDB" id="A0A1I3ANA9"/>
<evidence type="ECO:0000256" key="2">
    <source>
        <dbReference type="ARBA" id="ARBA00004651"/>
    </source>
</evidence>
<proteinExistence type="inferred from homology"/>
<feature type="region of interest" description="Disordered" evidence="11">
    <location>
        <begin position="265"/>
        <end position="286"/>
    </location>
</feature>
<protein>
    <recommendedName>
        <fullName evidence="9">Flagellar M-ring protein</fullName>
    </recommendedName>
</protein>
<dbReference type="PIRSF" id="PIRSF004862">
    <property type="entry name" value="FliF"/>
    <property type="match status" value="1"/>
</dbReference>
<dbReference type="Pfam" id="PF08345">
    <property type="entry name" value="YscJ_FliF_C"/>
    <property type="match status" value="1"/>
</dbReference>
<keyword evidence="7 12" id="KW-0472">Membrane</keyword>
<keyword evidence="15" id="KW-0282">Flagellum</keyword>
<comment type="similarity">
    <text evidence="3 9">Belongs to the FliF family.</text>
</comment>
<evidence type="ECO:0000256" key="1">
    <source>
        <dbReference type="ARBA" id="ARBA00004117"/>
    </source>
</evidence>
<keyword evidence="5 12" id="KW-0812">Transmembrane</keyword>
<dbReference type="GO" id="GO:0003774">
    <property type="term" value="F:cytoskeletal motor activity"/>
    <property type="evidence" value="ECO:0007669"/>
    <property type="project" value="InterPro"/>
</dbReference>
<dbReference type="InterPro" id="IPR043427">
    <property type="entry name" value="YscJ/FliF"/>
</dbReference>
<keyword evidence="6 12" id="KW-1133">Transmembrane helix</keyword>
<evidence type="ECO:0000256" key="10">
    <source>
        <dbReference type="SAM" id="Coils"/>
    </source>
</evidence>
<dbReference type="InterPro" id="IPR000067">
    <property type="entry name" value="FlgMring_FliF"/>
</dbReference>
<comment type="function">
    <text evidence="9">The M ring may be actively involved in energy transduction.</text>
</comment>
<evidence type="ECO:0000256" key="4">
    <source>
        <dbReference type="ARBA" id="ARBA00022475"/>
    </source>
</evidence>
<feature type="coiled-coil region" evidence="10">
    <location>
        <begin position="439"/>
        <end position="473"/>
    </location>
</feature>
<dbReference type="Gene3D" id="3.30.300.30">
    <property type="match status" value="1"/>
</dbReference>
<comment type="subcellular location">
    <subcellularLocation>
        <location evidence="1 9">Bacterial flagellum basal body</location>
    </subcellularLocation>
    <subcellularLocation>
        <location evidence="2">Cell membrane</location>
        <topology evidence="2">Multi-pass membrane protein</topology>
    </subcellularLocation>
</comment>
<evidence type="ECO:0000256" key="8">
    <source>
        <dbReference type="ARBA" id="ARBA00023143"/>
    </source>
</evidence>
<evidence type="ECO:0000313" key="16">
    <source>
        <dbReference type="Proteomes" id="UP000198668"/>
    </source>
</evidence>
<evidence type="ECO:0000256" key="5">
    <source>
        <dbReference type="ARBA" id="ARBA00022692"/>
    </source>
</evidence>
<evidence type="ECO:0000256" key="11">
    <source>
        <dbReference type="SAM" id="MobiDB-lite"/>
    </source>
</evidence>
<feature type="transmembrane region" description="Helical" evidence="12">
    <location>
        <begin position="392"/>
        <end position="410"/>
    </location>
</feature>
<evidence type="ECO:0000259" key="13">
    <source>
        <dbReference type="Pfam" id="PF01514"/>
    </source>
</evidence>
<dbReference type="Pfam" id="PF01514">
    <property type="entry name" value="YscJ_FliF"/>
    <property type="match status" value="1"/>
</dbReference>
<dbReference type="GO" id="GO:0009431">
    <property type="term" value="C:bacterial-type flagellum basal body, MS ring"/>
    <property type="evidence" value="ECO:0007669"/>
    <property type="project" value="InterPro"/>
</dbReference>
<evidence type="ECO:0000313" key="15">
    <source>
        <dbReference type="EMBL" id="SFH51505.1"/>
    </source>
</evidence>
<feature type="domain" description="Flagellar M-ring N-terminal" evidence="13">
    <location>
        <begin position="18"/>
        <end position="192"/>
    </location>
</feature>
<keyword evidence="4" id="KW-1003">Cell membrane</keyword>
<name>A0A1I3ANA9_9LACT</name>
<evidence type="ECO:0000256" key="12">
    <source>
        <dbReference type="SAM" id="Phobius"/>
    </source>
</evidence>
<dbReference type="InterPro" id="IPR045851">
    <property type="entry name" value="AMP-bd_C_sf"/>
</dbReference>
<dbReference type="GO" id="GO:0005886">
    <property type="term" value="C:plasma membrane"/>
    <property type="evidence" value="ECO:0007669"/>
    <property type="project" value="UniProtKB-SubCell"/>
</dbReference>
<dbReference type="Proteomes" id="UP000198668">
    <property type="component" value="Unassembled WGS sequence"/>
</dbReference>
<sequence length="489" mass="54036">MLVLITVLVTSFTYYTKKVNYSVLFSELAEDDAGAIVEDLDAQKIDYLLEDNGTTILIDSQLVDKYRIQLAVEDKLPETSTGFEIFDETSMMATDEDRKIMYQRAVSGELERSIGTLDGVKKAKVMLSIPEESVFVTEANATQPTASVVLETEGKELPLSAVQGIASLVSGAVDGLPMENIQIVDTKGTLLSSILHTNGNNSVDLTSQYQKMTAEYEEQMKQKLLQTLAPVYGVENLTVAVHAKMNFDAVEKETMNYGDEHIRSESVQASGSGTGIENNDNGNLSVVVEDGKGDESTSYNRTVNNELDTETTKTVQAPGTVEEMTASVVISKELGANDEYQIRNIVAASLGIENSDRTIAVTEVPTMPDETEETAKPVVGEDLDWKSFLRKYWPFLAGAAVIMVLVMMLIRALRKNSEMEDEFLDYYVKSDEKFTAAPRSETEETAQKEADLKEQLNQAMNDKEEKVKKLAKDDPEAAADLIKIWLKDE</sequence>
<dbReference type="InterPro" id="IPR013556">
    <property type="entry name" value="Flag_M-ring_C"/>
</dbReference>
<feature type="domain" description="Flagellar M-ring C-terminal" evidence="14">
    <location>
        <begin position="228"/>
        <end position="362"/>
    </location>
</feature>
<dbReference type="InterPro" id="IPR006182">
    <property type="entry name" value="FliF_N_dom"/>
</dbReference>
<evidence type="ECO:0000256" key="3">
    <source>
        <dbReference type="ARBA" id="ARBA00007971"/>
    </source>
</evidence>
<gene>
    <name evidence="15" type="ORF">SAMN04489868_10167</name>
</gene>